<dbReference type="Gene3D" id="3.40.50.2000">
    <property type="entry name" value="Glycogen Phosphorylase B"/>
    <property type="match status" value="2"/>
</dbReference>
<evidence type="ECO:0000256" key="1">
    <source>
        <dbReference type="ARBA" id="ARBA00001478"/>
    </source>
</evidence>
<evidence type="ECO:0000256" key="8">
    <source>
        <dbReference type="HAMAP-Rule" id="MF_00484"/>
    </source>
</evidence>
<dbReference type="GO" id="GO:0005829">
    <property type="term" value="C:cytosol"/>
    <property type="evidence" value="ECO:0007669"/>
    <property type="project" value="TreeGrafter"/>
</dbReference>
<comment type="catalytic activity">
    <reaction evidence="1 8">
        <text>[(1-&gt;4)-alpha-D-glucosyl](n) + ADP-alpha-D-glucose = [(1-&gt;4)-alpha-D-glucosyl](n+1) + ADP + H(+)</text>
        <dbReference type="Rhea" id="RHEA:18189"/>
        <dbReference type="Rhea" id="RHEA-COMP:9584"/>
        <dbReference type="Rhea" id="RHEA-COMP:9587"/>
        <dbReference type="ChEBI" id="CHEBI:15378"/>
        <dbReference type="ChEBI" id="CHEBI:15444"/>
        <dbReference type="ChEBI" id="CHEBI:57498"/>
        <dbReference type="ChEBI" id="CHEBI:456216"/>
        <dbReference type="EC" id="2.4.1.21"/>
    </reaction>
</comment>
<feature type="domain" description="Glycosyl transferase family 1" evidence="9">
    <location>
        <begin position="287"/>
        <end position="410"/>
    </location>
</feature>
<comment type="caution">
    <text evidence="11">The sequence shown here is derived from an EMBL/GenBank/DDBJ whole genome shotgun (WGS) entry which is preliminary data.</text>
</comment>
<evidence type="ECO:0000313" key="11">
    <source>
        <dbReference type="EMBL" id="RDE10171.1"/>
    </source>
</evidence>
<dbReference type="GO" id="GO:0005978">
    <property type="term" value="P:glycogen biosynthetic process"/>
    <property type="evidence" value="ECO:0007669"/>
    <property type="project" value="UniProtKB-UniRule"/>
</dbReference>
<comment type="function">
    <text evidence="2 8">Synthesizes alpha-1,4-glucan chains using ADP-glucose.</text>
</comment>
<gene>
    <name evidence="8" type="primary">glgA</name>
    <name evidence="11" type="ORF">DVH29_01885</name>
</gene>
<protein>
    <recommendedName>
        <fullName evidence="8">Glycogen synthase</fullName>
        <ecNumber evidence="8">2.4.1.21</ecNumber>
    </recommendedName>
    <alternativeName>
        <fullName evidence="8">Starch [bacterial glycogen] synthase</fullName>
    </alternativeName>
</protein>
<dbReference type="UniPathway" id="UPA00164"/>
<evidence type="ECO:0000256" key="4">
    <source>
        <dbReference type="ARBA" id="ARBA00010281"/>
    </source>
</evidence>
<dbReference type="GO" id="GO:0004373">
    <property type="term" value="F:alpha-1,4-glucan glucosyltransferase (UDP-glucose donor) activity"/>
    <property type="evidence" value="ECO:0007669"/>
    <property type="project" value="InterPro"/>
</dbReference>
<dbReference type="HAMAP" id="MF_00484">
    <property type="entry name" value="Glycogen_synth"/>
    <property type="match status" value="1"/>
</dbReference>
<dbReference type="Pfam" id="PF08323">
    <property type="entry name" value="Glyco_transf_5"/>
    <property type="match status" value="1"/>
</dbReference>
<dbReference type="GO" id="GO:0009011">
    <property type="term" value="F:alpha-1,4-glucan glucosyltransferase (ADP-glucose donor) activity"/>
    <property type="evidence" value="ECO:0007669"/>
    <property type="project" value="UniProtKB-UniRule"/>
</dbReference>
<evidence type="ECO:0000256" key="7">
    <source>
        <dbReference type="ARBA" id="ARBA00023056"/>
    </source>
</evidence>
<keyword evidence="6 8" id="KW-0808">Transferase</keyword>
<dbReference type="NCBIfam" id="TIGR02095">
    <property type="entry name" value="glgA"/>
    <property type="match status" value="1"/>
</dbReference>
<dbReference type="AlphaFoldDB" id="A0A369WDH6"/>
<evidence type="ECO:0000256" key="6">
    <source>
        <dbReference type="ARBA" id="ARBA00022679"/>
    </source>
</evidence>
<dbReference type="PANTHER" id="PTHR45825">
    <property type="entry name" value="GRANULE-BOUND STARCH SYNTHASE 1, CHLOROPLASTIC/AMYLOPLASTIC"/>
    <property type="match status" value="1"/>
</dbReference>
<keyword evidence="7 8" id="KW-0320">Glycogen biosynthesis</keyword>
<comment type="pathway">
    <text evidence="3 8">Glycan biosynthesis; glycogen biosynthesis.</text>
</comment>
<dbReference type="Proteomes" id="UP000253759">
    <property type="component" value="Unassembled WGS sequence"/>
</dbReference>
<name>A0A369WDH6_9HYPH</name>
<dbReference type="OrthoDB" id="9808590at2"/>
<dbReference type="Pfam" id="PF00534">
    <property type="entry name" value="Glycos_transf_1"/>
    <property type="match status" value="1"/>
</dbReference>
<dbReference type="SUPFAM" id="SSF53756">
    <property type="entry name" value="UDP-Glycosyltransferase/glycogen phosphorylase"/>
    <property type="match status" value="1"/>
</dbReference>
<feature type="binding site" evidence="8">
    <location>
        <position position="16"/>
    </location>
    <ligand>
        <name>ADP-alpha-D-glucose</name>
        <dbReference type="ChEBI" id="CHEBI:57498"/>
    </ligand>
</feature>
<accession>A0A369WDH6</accession>
<dbReference type="EC" id="2.4.1.21" evidence="8"/>
<evidence type="ECO:0000256" key="2">
    <source>
        <dbReference type="ARBA" id="ARBA00002764"/>
    </source>
</evidence>
<dbReference type="PANTHER" id="PTHR45825:SF11">
    <property type="entry name" value="ALPHA AMYLASE DOMAIN-CONTAINING PROTEIN"/>
    <property type="match status" value="1"/>
</dbReference>
<keyword evidence="5 8" id="KW-0328">Glycosyltransferase</keyword>
<dbReference type="EMBL" id="QQNH01000002">
    <property type="protein sequence ID" value="RDE10171.1"/>
    <property type="molecule type" value="Genomic_DNA"/>
</dbReference>
<evidence type="ECO:0000256" key="5">
    <source>
        <dbReference type="ARBA" id="ARBA00022676"/>
    </source>
</evidence>
<feature type="domain" description="Starch synthase catalytic" evidence="10">
    <location>
        <begin position="4"/>
        <end position="237"/>
    </location>
</feature>
<comment type="similarity">
    <text evidence="4 8">Belongs to the glycosyltransferase 1 family. Bacterial/plant glycogen synthase subfamily.</text>
</comment>
<evidence type="ECO:0000256" key="3">
    <source>
        <dbReference type="ARBA" id="ARBA00004964"/>
    </source>
</evidence>
<keyword evidence="12" id="KW-1185">Reference proteome</keyword>
<evidence type="ECO:0000313" key="12">
    <source>
        <dbReference type="Proteomes" id="UP000253759"/>
    </source>
</evidence>
<evidence type="ECO:0000259" key="10">
    <source>
        <dbReference type="Pfam" id="PF08323"/>
    </source>
</evidence>
<dbReference type="NCBIfam" id="NF001899">
    <property type="entry name" value="PRK00654.1-2"/>
    <property type="match status" value="1"/>
</dbReference>
<sequence>MIDVLSVTSEVYPLVKTGGLADVAGALPSALAAHDIAVRALIPGYPVVLGALKGGRVVAQFDDLFGGPASLIAARAGDLDLIVLDAGHLFDRAGGIYGDPTGVDWPDNWKRYAALSFVAAELAKGLVEGYRPPIIHAHDWQAAMSAAYVAFGRDISTKVVLTIHNIAFQGQFGADIFPHLRLPGEAFAMTGVEYYGGVGFLKGGMRCAHAITTVSPTYAREIRTPQFGMGLEGLLNERGHDLYGILNGIDTTAWNPQTDPNLAANYAVTNTRKRFLNREALLDRFGLEPTEGPLFGLVSRLTWQKGIDIVAENIDWLVELGGSLAVLGSGEAHLEAALAEAAQRHPGRVGFATGYDEPLSHLMQAGADVILVPSRFEPCGLTQLYGLRYGAIPLVARVGGLADTVIDANEAAVEAGVATGVQFSPVEGPELGEALSRTVSLFQRPELWARMQRKGMKTDVSWTNSAGKYAGLYRKLLGQA</sequence>
<dbReference type="InterPro" id="IPR011835">
    <property type="entry name" value="GS/SS"/>
</dbReference>
<organism evidence="11 12">
    <name type="scientific">Pelagibacterium lacus</name>
    <dbReference type="NCBI Taxonomy" id="2282655"/>
    <lineage>
        <taxon>Bacteria</taxon>
        <taxon>Pseudomonadati</taxon>
        <taxon>Pseudomonadota</taxon>
        <taxon>Alphaproteobacteria</taxon>
        <taxon>Hyphomicrobiales</taxon>
        <taxon>Devosiaceae</taxon>
        <taxon>Pelagibacterium</taxon>
    </lineage>
</organism>
<dbReference type="CDD" id="cd03791">
    <property type="entry name" value="GT5_Glycogen_synthase_DULL1-like"/>
    <property type="match status" value="1"/>
</dbReference>
<dbReference type="InterPro" id="IPR001296">
    <property type="entry name" value="Glyco_trans_1"/>
</dbReference>
<dbReference type="InterPro" id="IPR013534">
    <property type="entry name" value="Starch_synth_cat_dom"/>
</dbReference>
<evidence type="ECO:0000259" key="9">
    <source>
        <dbReference type="Pfam" id="PF00534"/>
    </source>
</evidence>
<proteinExistence type="inferred from homology"/>
<reference evidence="12" key="1">
    <citation type="submission" date="2018-07" db="EMBL/GenBank/DDBJ databases">
        <authorList>
            <person name="Liu B.-T."/>
            <person name="Du Z."/>
        </authorList>
    </citation>
    <scope>NUCLEOTIDE SEQUENCE [LARGE SCALE GENOMIC DNA]</scope>
    <source>
        <strain evidence="12">XYN52</strain>
    </source>
</reference>